<dbReference type="Proteomes" id="UP001200741">
    <property type="component" value="Unassembled WGS sequence"/>
</dbReference>
<gene>
    <name evidence="1" type="ORF">LXT13_09535</name>
</gene>
<evidence type="ECO:0008006" key="3">
    <source>
        <dbReference type="Google" id="ProtNLM"/>
    </source>
</evidence>
<dbReference type="EMBL" id="JAJTWU010000003">
    <property type="protein sequence ID" value="MCE4554679.1"/>
    <property type="molecule type" value="Genomic_DNA"/>
</dbReference>
<comment type="caution">
    <text evidence="1">The sequence shown here is derived from an EMBL/GenBank/DDBJ whole genome shotgun (WGS) entry which is preliminary data.</text>
</comment>
<evidence type="ECO:0000313" key="1">
    <source>
        <dbReference type="EMBL" id="MCE4554679.1"/>
    </source>
</evidence>
<proteinExistence type="predicted"/>
<dbReference type="RefSeq" id="WP_233371690.1">
    <property type="nucleotide sequence ID" value="NZ_JAJTWU010000003.1"/>
</dbReference>
<name>A0ABS8XPJ2_9BURK</name>
<accession>A0ABS8XPJ2</accession>
<sequence>MDNLIRVDSTRQLTMNGFGFATAGGYANPYFADFLTPASYMEVSVTAAGLTEVPVVFNAAPLPVPEPGRVAQLLAGSLALGGIAAWRRRTPACARVRRD</sequence>
<evidence type="ECO:0000313" key="2">
    <source>
        <dbReference type="Proteomes" id="UP001200741"/>
    </source>
</evidence>
<protein>
    <recommendedName>
        <fullName evidence="3">PEP-CTERM protein-sorting domain-containing protein</fullName>
    </recommendedName>
</protein>
<keyword evidence="2" id="KW-1185">Reference proteome</keyword>
<organism evidence="1 2">
    <name type="scientific">Pelomonas cellulosilytica</name>
    <dbReference type="NCBI Taxonomy" id="2906762"/>
    <lineage>
        <taxon>Bacteria</taxon>
        <taxon>Pseudomonadati</taxon>
        <taxon>Pseudomonadota</taxon>
        <taxon>Betaproteobacteria</taxon>
        <taxon>Burkholderiales</taxon>
        <taxon>Sphaerotilaceae</taxon>
        <taxon>Roseateles</taxon>
    </lineage>
</organism>
<reference evidence="1 2" key="1">
    <citation type="submission" date="2021-12" db="EMBL/GenBank/DDBJ databases">
        <title>Genome seq of P8.</title>
        <authorList>
            <person name="Seo T."/>
        </authorList>
    </citation>
    <scope>NUCLEOTIDE SEQUENCE [LARGE SCALE GENOMIC DNA]</scope>
    <source>
        <strain evidence="1 2">P8</strain>
    </source>
</reference>